<proteinExistence type="predicted"/>
<evidence type="ECO:0000313" key="2">
    <source>
        <dbReference type="Proteomes" id="UP000828390"/>
    </source>
</evidence>
<gene>
    <name evidence="1" type="ORF">DPMN_026117</name>
</gene>
<comment type="caution">
    <text evidence="1">The sequence shown here is derived from an EMBL/GenBank/DDBJ whole genome shotgun (WGS) entry which is preliminary data.</text>
</comment>
<dbReference type="Proteomes" id="UP000828390">
    <property type="component" value="Unassembled WGS sequence"/>
</dbReference>
<name>A0A9D4LSL9_DREPO</name>
<accession>A0A9D4LSL9</accession>
<organism evidence="1 2">
    <name type="scientific">Dreissena polymorpha</name>
    <name type="common">Zebra mussel</name>
    <name type="synonym">Mytilus polymorpha</name>
    <dbReference type="NCBI Taxonomy" id="45954"/>
    <lineage>
        <taxon>Eukaryota</taxon>
        <taxon>Metazoa</taxon>
        <taxon>Spiralia</taxon>
        <taxon>Lophotrochozoa</taxon>
        <taxon>Mollusca</taxon>
        <taxon>Bivalvia</taxon>
        <taxon>Autobranchia</taxon>
        <taxon>Heteroconchia</taxon>
        <taxon>Euheterodonta</taxon>
        <taxon>Imparidentia</taxon>
        <taxon>Neoheterodontei</taxon>
        <taxon>Myida</taxon>
        <taxon>Dreissenoidea</taxon>
        <taxon>Dreissenidae</taxon>
        <taxon>Dreissena</taxon>
    </lineage>
</organism>
<reference evidence="1" key="1">
    <citation type="journal article" date="2019" name="bioRxiv">
        <title>The Genome of the Zebra Mussel, Dreissena polymorpha: A Resource for Invasive Species Research.</title>
        <authorList>
            <person name="McCartney M.A."/>
            <person name="Auch B."/>
            <person name="Kono T."/>
            <person name="Mallez S."/>
            <person name="Zhang Y."/>
            <person name="Obille A."/>
            <person name="Becker A."/>
            <person name="Abrahante J.E."/>
            <person name="Garbe J."/>
            <person name="Badalamenti J.P."/>
            <person name="Herman A."/>
            <person name="Mangelson H."/>
            <person name="Liachko I."/>
            <person name="Sullivan S."/>
            <person name="Sone E.D."/>
            <person name="Koren S."/>
            <person name="Silverstein K.A.T."/>
            <person name="Beckman K.B."/>
            <person name="Gohl D.M."/>
        </authorList>
    </citation>
    <scope>NUCLEOTIDE SEQUENCE</scope>
    <source>
        <strain evidence="1">Duluth1</strain>
        <tissue evidence="1">Whole animal</tissue>
    </source>
</reference>
<protein>
    <submittedName>
        <fullName evidence="1">Uncharacterized protein</fullName>
    </submittedName>
</protein>
<evidence type="ECO:0000313" key="1">
    <source>
        <dbReference type="EMBL" id="KAH3863139.1"/>
    </source>
</evidence>
<dbReference type="AlphaFoldDB" id="A0A9D4LSL9"/>
<keyword evidence="2" id="KW-1185">Reference proteome</keyword>
<dbReference type="EMBL" id="JAIWYP010000002">
    <property type="protein sequence ID" value="KAH3863139.1"/>
    <property type="molecule type" value="Genomic_DNA"/>
</dbReference>
<reference evidence="1" key="2">
    <citation type="submission" date="2020-11" db="EMBL/GenBank/DDBJ databases">
        <authorList>
            <person name="McCartney M.A."/>
            <person name="Auch B."/>
            <person name="Kono T."/>
            <person name="Mallez S."/>
            <person name="Becker A."/>
            <person name="Gohl D.M."/>
            <person name="Silverstein K.A.T."/>
            <person name="Koren S."/>
            <person name="Bechman K.B."/>
            <person name="Herman A."/>
            <person name="Abrahante J.E."/>
            <person name="Garbe J."/>
        </authorList>
    </citation>
    <scope>NUCLEOTIDE SEQUENCE</scope>
    <source>
        <strain evidence="1">Duluth1</strain>
        <tissue evidence="1">Whole animal</tissue>
    </source>
</reference>
<sequence>MLYVTENNICSEMLDCCNRGVTTVADSHVLGPYDLLPEASVLAGPIAPMSTGLHCGLVSA</sequence>